<dbReference type="STRING" id="649760.HMPREF0971_03251"/>
<reference evidence="1 2" key="1">
    <citation type="submission" date="2009-11" db="EMBL/GenBank/DDBJ databases">
        <authorList>
            <person name="Weinstock G."/>
            <person name="Sodergren E."/>
            <person name="Clifton S."/>
            <person name="Fulton L."/>
            <person name="Fulton B."/>
            <person name="Courtney L."/>
            <person name="Fronick C."/>
            <person name="Harrison M."/>
            <person name="Strong C."/>
            <person name="Farmer C."/>
            <person name="Delahaunty K."/>
            <person name="Markovic C."/>
            <person name="Hall O."/>
            <person name="Minx P."/>
            <person name="Tomlinson C."/>
            <person name="Mitreva M."/>
            <person name="Nelson J."/>
            <person name="Hou S."/>
            <person name="Wollam A."/>
            <person name="Pepin K.H."/>
            <person name="Johnson M."/>
            <person name="Bhonagiri V."/>
            <person name="Nash W.E."/>
            <person name="Warren W."/>
            <person name="Chinwalla A."/>
            <person name="Mardis E.R."/>
            <person name="Wilson R.K."/>
        </authorList>
    </citation>
    <scope>NUCLEOTIDE SEQUENCE [LARGE SCALE GENOMIC DNA]</scope>
    <source>
        <strain evidence="1 2">F0302</strain>
    </source>
</reference>
<comment type="caution">
    <text evidence="1">The sequence shown here is derived from an EMBL/GenBank/DDBJ whole genome shotgun (WGS) entry which is preliminary data.</text>
</comment>
<dbReference type="Proteomes" id="UP000004079">
    <property type="component" value="Unassembled WGS sequence"/>
</dbReference>
<dbReference type="EMBL" id="ACUZ02000062">
    <property type="protein sequence ID" value="EFB30455.1"/>
    <property type="molecule type" value="Genomic_DNA"/>
</dbReference>
<sequence>MDGKISFIGDSDDWEKILAVRTNYLHLSARAETGHHATSDNERIIYNG</sequence>
<organism evidence="1 2">
    <name type="scientific">Segatella oris F0302</name>
    <dbReference type="NCBI Taxonomy" id="649760"/>
    <lineage>
        <taxon>Bacteria</taxon>
        <taxon>Pseudomonadati</taxon>
        <taxon>Bacteroidota</taxon>
        <taxon>Bacteroidia</taxon>
        <taxon>Bacteroidales</taxon>
        <taxon>Prevotellaceae</taxon>
        <taxon>Segatella</taxon>
    </lineage>
</organism>
<protein>
    <submittedName>
        <fullName evidence="1">Uncharacterized protein</fullName>
    </submittedName>
</protein>
<evidence type="ECO:0000313" key="1">
    <source>
        <dbReference type="EMBL" id="EFB30455.1"/>
    </source>
</evidence>
<accession>D1QW56</accession>
<gene>
    <name evidence="1" type="ORF">HMPREF0971_03251</name>
</gene>
<dbReference type="HOGENOM" id="CLU_3156355_0_0_10"/>
<proteinExistence type="predicted"/>
<name>D1QW56_9BACT</name>
<dbReference type="AlphaFoldDB" id="D1QW56"/>
<evidence type="ECO:0000313" key="2">
    <source>
        <dbReference type="Proteomes" id="UP000004079"/>
    </source>
</evidence>